<keyword evidence="2 7" id="KW-0441">Lipid A biosynthesis</keyword>
<evidence type="ECO:0000256" key="6">
    <source>
        <dbReference type="ARBA" id="ARBA00023315"/>
    </source>
</evidence>
<evidence type="ECO:0000256" key="1">
    <source>
        <dbReference type="ARBA" id="ARBA00022516"/>
    </source>
</evidence>
<proteinExistence type="inferred from homology"/>
<keyword evidence="6 7" id="KW-0012">Acyltransferase</keyword>
<gene>
    <name evidence="7 10" type="primary">lpxD</name>
    <name evidence="9" type="ORF">Strain138_001422</name>
    <name evidence="10" type="ORF">Strain318_001422</name>
</gene>
<keyword evidence="4 7" id="KW-0677">Repeat</keyword>
<sequence length="353" mass="36898">MTDSQGASLRLADIAAAVGGTVQGDGERRVSSIAPLDRAGAGQLSFLALPKYVPLLADSQAEAVLVSPEFKDAPGRCAHRIVVAKPQEAILALLPLMYRQPVRPFVGVHPTAVVDPSATIDADVCIEAFCVVGAGARIGRGAWIGAQCVIGDGAQLGADVRLHPQVTLYPRVVLGDRTAIHSGSRIGSDGFGYVFRDGAHQKIPHVGGCVIGRDVEIGANCAIDRGSIDDTVIGDGTKIDNLVHIAHNVRIGRLCLLTAQAGIAGSARLGDGVVMAGQSGISGHVTVGDKVTLTARTAVISDIPAGETWGGYPARPHREQMRSFAALAKLPDWMKRVERALRDASPSREDETP</sequence>
<dbReference type="PANTHER" id="PTHR43378:SF2">
    <property type="entry name" value="UDP-3-O-ACYLGLUCOSAMINE N-ACYLTRANSFERASE 1, MITOCHONDRIAL-RELATED"/>
    <property type="match status" value="1"/>
</dbReference>
<comment type="catalytic activity">
    <reaction evidence="7">
        <text>a UDP-3-O-[(3R)-3-hydroxyacyl]-alpha-D-glucosamine + a (3R)-hydroxyacyl-[ACP] = a UDP-2-N,3-O-bis[(3R)-3-hydroxyacyl]-alpha-D-glucosamine + holo-[ACP] + H(+)</text>
        <dbReference type="Rhea" id="RHEA:53836"/>
        <dbReference type="Rhea" id="RHEA-COMP:9685"/>
        <dbReference type="Rhea" id="RHEA-COMP:9945"/>
        <dbReference type="ChEBI" id="CHEBI:15378"/>
        <dbReference type="ChEBI" id="CHEBI:64479"/>
        <dbReference type="ChEBI" id="CHEBI:78827"/>
        <dbReference type="ChEBI" id="CHEBI:137740"/>
        <dbReference type="ChEBI" id="CHEBI:137748"/>
        <dbReference type="EC" id="2.3.1.191"/>
    </reaction>
</comment>
<accession>A0AA49JU88</accession>
<dbReference type="SUPFAM" id="SSF51161">
    <property type="entry name" value="Trimeric LpxA-like enzymes"/>
    <property type="match status" value="1"/>
</dbReference>
<reference evidence="10" key="1">
    <citation type="submission" date="2023-07" db="EMBL/GenBank/DDBJ databases">
        <authorList>
            <person name="Haufschild T."/>
            <person name="Kallscheuer N."/>
            <person name="Hammer J."/>
            <person name="Kohn T."/>
            <person name="Kabuu M."/>
            <person name="Jogler M."/>
            <person name="Wohfarth N."/>
            <person name="Heuer A."/>
            <person name="Rohde M."/>
            <person name="van Teeseling M.C.F."/>
            <person name="Jogler C."/>
        </authorList>
    </citation>
    <scope>NUCLEOTIDE SEQUENCE</scope>
    <source>
        <strain evidence="9">Strain 138</strain>
        <strain evidence="10">Strain 318</strain>
    </source>
</reference>
<dbReference type="PROSITE" id="PS00101">
    <property type="entry name" value="HEXAPEP_TRANSFERASES"/>
    <property type="match status" value="1"/>
</dbReference>
<dbReference type="GO" id="GO:0016020">
    <property type="term" value="C:membrane"/>
    <property type="evidence" value="ECO:0007669"/>
    <property type="project" value="GOC"/>
</dbReference>
<dbReference type="InterPro" id="IPR020573">
    <property type="entry name" value="UDP_GlcNAc_AcTrfase_non-rep"/>
</dbReference>
<keyword evidence="5 7" id="KW-0443">Lipid metabolism</keyword>
<dbReference type="EMBL" id="CP130612">
    <property type="protein sequence ID" value="WKW12142.1"/>
    <property type="molecule type" value="Genomic_DNA"/>
</dbReference>
<keyword evidence="1 7" id="KW-0444">Lipid biosynthesis</keyword>
<evidence type="ECO:0000256" key="7">
    <source>
        <dbReference type="HAMAP-Rule" id="MF_00523"/>
    </source>
</evidence>
<dbReference type="HAMAP" id="MF_00523">
    <property type="entry name" value="LpxD"/>
    <property type="match status" value="1"/>
</dbReference>
<comment type="subunit">
    <text evidence="7">Homotrimer.</text>
</comment>
<dbReference type="Pfam" id="PF04613">
    <property type="entry name" value="LpxD"/>
    <property type="match status" value="1"/>
</dbReference>
<evidence type="ECO:0000313" key="9">
    <source>
        <dbReference type="EMBL" id="WKW12142.1"/>
    </source>
</evidence>
<evidence type="ECO:0000256" key="3">
    <source>
        <dbReference type="ARBA" id="ARBA00022679"/>
    </source>
</evidence>
<dbReference type="InterPro" id="IPR007691">
    <property type="entry name" value="LpxD"/>
</dbReference>
<dbReference type="Gene3D" id="2.160.10.10">
    <property type="entry name" value="Hexapeptide repeat proteins"/>
    <property type="match status" value="1"/>
</dbReference>
<dbReference type="PANTHER" id="PTHR43378">
    <property type="entry name" value="UDP-3-O-ACYLGLUCOSAMINE N-ACYLTRANSFERASE"/>
    <property type="match status" value="1"/>
</dbReference>
<comment type="similarity">
    <text evidence="7">Belongs to the transferase hexapeptide repeat family. LpxD subfamily.</text>
</comment>
<dbReference type="GO" id="GO:0016410">
    <property type="term" value="F:N-acyltransferase activity"/>
    <property type="evidence" value="ECO:0007669"/>
    <property type="project" value="InterPro"/>
</dbReference>
<keyword evidence="11" id="KW-1185">Reference proteome</keyword>
<dbReference type="EMBL" id="CP130613">
    <property type="protein sequence ID" value="WKW15051.1"/>
    <property type="molecule type" value="Genomic_DNA"/>
</dbReference>
<feature type="active site" description="Proton acceptor" evidence="7">
    <location>
        <position position="247"/>
    </location>
</feature>
<dbReference type="Pfam" id="PF00132">
    <property type="entry name" value="Hexapep"/>
    <property type="match status" value="2"/>
</dbReference>
<evidence type="ECO:0000256" key="5">
    <source>
        <dbReference type="ARBA" id="ARBA00023098"/>
    </source>
</evidence>
<accession>A0AA49JZY9</accession>
<evidence type="ECO:0000313" key="11">
    <source>
        <dbReference type="Proteomes" id="UP001229955"/>
    </source>
</evidence>
<protein>
    <recommendedName>
        <fullName evidence="7">UDP-3-O-acylglucosamine N-acyltransferase</fullName>
        <ecNumber evidence="7">2.3.1.191</ecNumber>
    </recommendedName>
</protein>
<dbReference type="InterPro" id="IPR018357">
    <property type="entry name" value="Hexapep_transf_CS"/>
</dbReference>
<dbReference type="GO" id="GO:0009245">
    <property type="term" value="P:lipid A biosynthetic process"/>
    <property type="evidence" value="ECO:0007669"/>
    <property type="project" value="UniProtKB-UniRule"/>
</dbReference>
<dbReference type="NCBIfam" id="TIGR01853">
    <property type="entry name" value="lipid_A_lpxD"/>
    <property type="match status" value="1"/>
</dbReference>
<comment type="pathway">
    <text evidence="7">Bacterial outer membrane biogenesis; LPS lipid A biosynthesis.</text>
</comment>
<dbReference type="RefSeq" id="WP_367887815.1">
    <property type="nucleotide sequence ID" value="NZ_CP130612.1"/>
</dbReference>
<dbReference type="KEGG" id="pspc:Strain318_001422"/>
<dbReference type="Gene3D" id="3.40.1390.10">
    <property type="entry name" value="MurE/MurF, N-terminal domain"/>
    <property type="match status" value="1"/>
</dbReference>
<dbReference type="CDD" id="cd03352">
    <property type="entry name" value="LbH_LpxD"/>
    <property type="match status" value="1"/>
</dbReference>
<comment type="function">
    <text evidence="7">Catalyzes the N-acylation of UDP-3-O-acylglucosamine using 3-hydroxyacyl-ACP as the acyl donor. Is involved in the biosynthesis of lipid A, a phosphorylated glycolipid that anchors the lipopolysaccharide to the outer membrane of the cell.</text>
</comment>
<dbReference type="GO" id="GO:0103118">
    <property type="term" value="F:UDP-3-O-[(3R)-3-hydroxyacyl]-glucosamine N-acyltransferase activity"/>
    <property type="evidence" value="ECO:0007669"/>
    <property type="project" value="UniProtKB-EC"/>
</dbReference>
<evidence type="ECO:0000256" key="2">
    <source>
        <dbReference type="ARBA" id="ARBA00022556"/>
    </source>
</evidence>
<dbReference type="EC" id="2.3.1.191" evidence="7"/>
<evidence type="ECO:0000256" key="4">
    <source>
        <dbReference type="ARBA" id="ARBA00022737"/>
    </source>
</evidence>
<evidence type="ECO:0000259" key="8">
    <source>
        <dbReference type="Pfam" id="PF04613"/>
    </source>
</evidence>
<dbReference type="NCBIfam" id="NF002060">
    <property type="entry name" value="PRK00892.1"/>
    <property type="match status" value="1"/>
</dbReference>
<dbReference type="InterPro" id="IPR001451">
    <property type="entry name" value="Hexapep"/>
</dbReference>
<keyword evidence="3 7" id="KW-0808">Transferase</keyword>
<feature type="domain" description="UDP-3-O-[3-hydroxymyristoyl] glucosamine N-acyltransferase non-repeat region" evidence="8">
    <location>
        <begin position="28"/>
        <end position="94"/>
    </location>
</feature>
<evidence type="ECO:0000313" key="10">
    <source>
        <dbReference type="EMBL" id="WKW15051.1"/>
    </source>
</evidence>
<dbReference type="Proteomes" id="UP001229955">
    <property type="component" value="Chromosome"/>
</dbReference>
<organism evidence="10 11">
    <name type="scientific">Pseudogemmatithrix spongiicola</name>
    <dbReference type="NCBI Taxonomy" id="3062599"/>
    <lineage>
        <taxon>Bacteria</taxon>
        <taxon>Pseudomonadati</taxon>
        <taxon>Gemmatimonadota</taxon>
        <taxon>Gemmatimonadia</taxon>
        <taxon>Gemmatimonadales</taxon>
        <taxon>Gemmatimonadaceae</taxon>
        <taxon>Pseudogemmatithrix</taxon>
    </lineage>
</organism>
<dbReference type="InterPro" id="IPR011004">
    <property type="entry name" value="Trimer_LpxA-like_sf"/>
</dbReference>
<name>A0AA49JZY9_9BACT</name>
<dbReference type="AlphaFoldDB" id="A0AA49JZY9"/>